<dbReference type="AlphaFoldDB" id="K2N8V5"/>
<organism evidence="2 3">
    <name type="scientific">Nitratireductor pacificus pht-3B</name>
    <dbReference type="NCBI Taxonomy" id="391937"/>
    <lineage>
        <taxon>Bacteria</taxon>
        <taxon>Pseudomonadati</taxon>
        <taxon>Pseudomonadota</taxon>
        <taxon>Alphaproteobacteria</taxon>
        <taxon>Hyphomicrobiales</taxon>
        <taxon>Phyllobacteriaceae</taxon>
        <taxon>Nitratireductor</taxon>
    </lineage>
</organism>
<name>K2N8V5_9HYPH</name>
<gene>
    <name evidence="2" type="ORF">NA2_02099</name>
</gene>
<feature type="transmembrane region" description="Helical" evidence="1">
    <location>
        <begin position="12"/>
        <end position="30"/>
    </location>
</feature>
<feature type="transmembrane region" description="Helical" evidence="1">
    <location>
        <begin position="71"/>
        <end position="94"/>
    </location>
</feature>
<reference evidence="2 3" key="1">
    <citation type="journal article" date="2012" name="J. Bacteriol.">
        <title>Genome Sequence of Nitratireductor pacificus Type Strain pht-3B.</title>
        <authorList>
            <person name="Lai Q."/>
            <person name="Li G."/>
            <person name="Shao Z."/>
        </authorList>
    </citation>
    <scope>NUCLEOTIDE SEQUENCE [LARGE SCALE GENOMIC DNA]</scope>
    <source>
        <strain evidence="3">pht-3B</strain>
    </source>
</reference>
<evidence type="ECO:0000313" key="3">
    <source>
        <dbReference type="Proteomes" id="UP000006786"/>
    </source>
</evidence>
<accession>K2N8V5</accession>
<dbReference type="PATRIC" id="fig|391937.3.peg.435"/>
<keyword evidence="1" id="KW-0472">Membrane</keyword>
<comment type="caution">
    <text evidence="2">The sequence shown here is derived from an EMBL/GenBank/DDBJ whole genome shotgun (WGS) entry which is preliminary data.</text>
</comment>
<protein>
    <submittedName>
        <fullName evidence="2">Uncharacterized protein</fullName>
    </submittedName>
</protein>
<proteinExistence type="predicted"/>
<dbReference type="Proteomes" id="UP000006786">
    <property type="component" value="Unassembled WGS sequence"/>
</dbReference>
<dbReference type="STRING" id="391937.NA2_02099"/>
<evidence type="ECO:0000313" key="2">
    <source>
        <dbReference type="EMBL" id="EKF20538.1"/>
    </source>
</evidence>
<feature type="transmembrane region" description="Helical" evidence="1">
    <location>
        <begin position="36"/>
        <end position="59"/>
    </location>
</feature>
<evidence type="ECO:0000256" key="1">
    <source>
        <dbReference type="SAM" id="Phobius"/>
    </source>
</evidence>
<dbReference type="RefSeq" id="WP_008593638.1">
    <property type="nucleotide sequence ID" value="NZ_AMRM01000002.1"/>
</dbReference>
<keyword evidence="1" id="KW-0812">Transmembrane</keyword>
<sequence length="100" mass="10588">MRIDMASSRTLIVLALTYGIVTTIPQWLSGKEASDLIISFLGNAIGGPLIALLVAFLVLAPFGKRHLLRRVANWLLVALIAASIGGTAVIYGILAFRAGL</sequence>
<keyword evidence="3" id="KW-1185">Reference proteome</keyword>
<dbReference type="EMBL" id="AMRM01000002">
    <property type="protein sequence ID" value="EKF20538.1"/>
    <property type="molecule type" value="Genomic_DNA"/>
</dbReference>
<keyword evidence="1" id="KW-1133">Transmembrane helix</keyword>